<dbReference type="Pfam" id="PF25882">
    <property type="entry name" value="Plasmid_parti_C"/>
    <property type="match status" value="1"/>
</dbReference>
<sequence length="190" mass="22552">MGIKNKNKMIIGRRVKVNEDNLFVKLPEDSRKEEYLRLKDRLKSLVVDDIYNKIETAKVLSLINEKKLYIFDGYKSFYGFLADFKIAKSQAYKYIKIVSGMAQGIIDYDFIINNGIENTIKKLGIKNIVKKSKHNLTKQLCFQFKSQDSYDFYKRDTKFMCFVLDELFINNKEYLENLHKKYEHKLQKGI</sequence>
<keyword evidence="4" id="KW-1185">Reference proteome</keyword>
<feature type="domain" description="Plasmid partition protein putative N-terminal" evidence="1">
    <location>
        <begin position="28"/>
        <end position="123"/>
    </location>
</feature>
<dbReference type="Pfam" id="PF01672">
    <property type="entry name" value="Plasmid_parti_N"/>
    <property type="match status" value="1"/>
</dbReference>
<organism evidence="3 4">
    <name type="scientific">Borrelia recurrentis (strain A1)</name>
    <dbReference type="NCBI Taxonomy" id="412418"/>
    <lineage>
        <taxon>Bacteria</taxon>
        <taxon>Pseudomonadati</taxon>
        <taxon>Spirochaetota</taxon>
        <taxon>Spirochaetia</taxon>
        <taxon>Spirochaetales</taxon>
        <taxon>Borreliaceae</taxon>
        <taxon>Borrelia</taxon>
    </lineage>
</organism>
<accession>B5RS94</accession>
<dbReference type="EMBL" id="CP000999">
    <property type="protein sequence ID" value="ACH95230.1"/>
    <property type="molecule type" value="Genomic_DNA"/>
</dbReference>
<evidence type="ECO:0000313" key="3">
    <source>
        <dbReference type="EMBL" id="ACH95230.1"/>
    </source>
</evidence>
<dbReference type="InterPro" id="IPR058550">
    <property type="entry name" value="Plasmid_parti_N"/>
</dbReference>
<gene>
    <name evidence="3" type="primary">pf49_1</name>
    <name evidence="3" type="ordered locus">BRE_2009</name>
</gene>
<dbReference type="AlphaFoldDB" id="B5RS94"/>
<dbReference type="KEGG" id="bre:BRE_2009"/>
<feature type="domain" description="Plasmid partition protein putative C-terminal" evidence="2">
    <location>
        <begin position="133"/>
        <end position="183"/>
    </location>
</feature>
<dbReference type="InterPro" id="IPR058551">
    <property type="entry name" value="Plasmid_parti_C"/>
</dbReference>
<dbReference type="InterPro" id="IPR002596">
    <property type="entry name" value="Plasmid_parti"/>
</dbReference>
<protein>
    <submittedName>
        <fullName evidence="3">PF49 plasmid partition protein</fullName>
    </submittedName>
</protein>
<keyword evidence="3" id="KW-0614">Plasmid</keyword>
<dbReference type="RefSeq" id="WP_012539723.1">
    <property type="nucleotide sequence ID" value="NC_011260.1"/>
</dbReference>
<dbReference type="Proteomes" id="UP000000612">
    <property type="component" value="Plasmid pl53"/>
</dbReference>
<evidence type="ECO:0000313" key="4">
    <source>
        <dbReference type="Proteomes" id="UP000000612"/>
    </source>
</evidence>
<name>B5RS94_BORRA</name>
<evidence type="ECO:0000259" key="1">
    <source>
        <dbReference type="Pfam" id="PF01672"/>
    </source>
</evidence>
<dbReference type="NCBIfam" id="NF033725">
    <property type="entry name" value="borfam_49"/>
    <property type="match status" value="1"/>
</dbReference>
<proteinExistence type="predicted"/>
<geneLocation type="plasmid" evidence="3 4">
    <name>pl53</name>
</geneLocation>
<evidence type="ECO:0000259" key="2">
    <source>
        <dbReference type="Pfam" id="PF25882"/>
    </source>
</evidence>
<reference evidence="3 4" key="1">
    <citation type="journal article" date="2008" name="PLoS Genet.">
        <title>The genome of Borrelia recurrentis, the agent of deadly louse-borne relapsing fever, is a degraded subset of tick-borne Borrelia duttonii.</title>
        <authorList>
            <person name="Lescot M."/>
            <person name="Audic S."/>
            <person name="Robert C."/>
            <person name="Nguyen T.T."/>
            <person name="Blanc G."/>
            <person name="Cutler S.J."/>
            <person name="Wincker P."/>
            <person name="Couloux A."/>
            <person name="Claverie J.-M."/>
            <person name="Raoult D."/>
            <person name="Drancourt M."/>
        </authorList>
    </citation>
    <scope>NUCLEOTIDE SEQUENCE [LARGE SCALE GENOMIC DNA]</scope>
    <source>
        <strain evidence="3 4">A1</strain>
    </source>
</reference>
<dbReference type="HOGENOM" id="CLU_111029_0_0_12"/>